<sequence>MPAQNKFLGFTLIELLVAVAIGAILTSVSLAAFRGYGDREQLRQAGSTLVTNLRSVQQKSLAGEKPAACDADDKLAGYKVSYVDESSYQIEAECLVGTPEAKAMTLPDRVTFSGSFSQFSFPVLKSGVSGAPVTISLTAGANTYQVTVDTSGLIRGEML</sequence>
<dbReference type="InterPro" id="IPR012902">
    <property type="entry name" value="N_methyl_site"/>
</dbReference>
<dbReference type="SUPFAM" id="SSF54523">
    <property type="entry name" value="Pili subunits"/>
    <property type="match status" value="1"/>
</dbReference>
<dbReference type="Proteomes" id="UP000033860">
    <property type="component" value="Unassembled WGS sequence"/>
</dbReference>
<feature type="transmembrane region" description="Helical" evidence="1">
    <location>
        <begin position="12"/>
        <end position="33"/>
    </location>
</feature>
<evidence type="ECO:0000313" key="3">
    <source>
        <dbReference type="Proteomes" id="UP000033860"/>
    </source>
</evidence>
<dbReference type="NCBIfam" id="TIGR02532">
    <property type="entry name" value="IV_pilin_GFxxxE"/>
    <property type="match status" value="1"/>
</dbReference>
<keyword evidence="1" id="KW-1133">Transmembrane helix</keyword>
<keyword evidence="1" id="KW-0812">Transmembrane</keyword>
<accession>A0A0G1RVM7</accession>
<dbReference type="AlphaFoldDB" id="A0A0G1RVM7"/>
<dbReference type="InterPro" id="IPR045584">
    <property type="entry name" value="Pilin-like"/>
</dbReference>
<evidence type="ECO:0000256" key="1">
    <source>
        <dbReference type="SAM" id="Phobius"/>
    </source>
</evidence>
<dbReference type="Gene3D" id="3.30.700.10">
    <property type="entry name" value="Glycoprotein, Type 4 Pilin"/>
    <property type="match status" value="1"/>
</dbReference>
<protein>
    <submittedName>
        <fullName evidence="2">Uncharacterized protein</fullName>
    </submittedName>
</protein>
<dbReference type="EMBL" id="LCNT01000003">
    <property type="protein sequence ID" value="KKU61379.1"/>
    <property type="molecule type" value="Genomic_DNA"/>
</dbReference>
<organism evidence="2 3">
    <name type="scientific">Candidatus Beckwithbacteria bacterium GW2011_GWB1_47_15</name>
    <dbReference type="NCBI Taxonomy" id="1618371"/>
    <lineage>
        <taxon>Bacteria</taxon>
        <taxon>Candidatus Beckwithiibacteriota</taxon>
    </lineage>
</organism>
<evidence type="ECO:0000313" key="2">
    <source>
        <dbReference type="EMBL" id="KKU61379.1"/>
    </source>
</evidence>
<keyword evidence="1" id="KW-0472">Membrane</keyword>
<comment type="caution">
    <text evidence="2">The sequence shown here is derived from an EMBL/GenBank/DDBJ whole genome shotgun (WGS) entry which is preliminary data.</text>
</comment>
<gene>
    <name evidence="2" type="ORF">UX85_C0003G0038</name>
</gene>
<dbReference type="Pfam" id="PF07963">
    <property type="entry name" value="N_methyl"/>
    <property type="match status" value="1"/>
</dbReference>
<reference evidence="2 3" key="1">
    <citation type="journal article" date="2015" name="Nature">
        <title>rRNA introns, odd ribosomes, and small enigmatic genomes across a large radiation of phyla.</title>
        <authorList>
            <person name="Brown C.T."/>
            <person name="Hug L.A."/>
            <person name="Thomas B.C."/>
            <person name="Sharon I."/>
            <person name="Castelle C.J."/>
            <person name="Singh A."/>
            <person name="Wilkins M.J."/>
            <person name="Williams K.H."/>
            <person name="Banfield J.F."/>
        </authorList>
    </citation>
    <scope>NUCLEOTIDE SEQUENCE [LARGE SCALE GENOMIC DNA]</scope>
</reference>
<proteinExistence type="predicted"/>
<name>A0A0G1RVM7_9BACT</name>